<sequence length="379" mass="44958">MAWLFKTSHTNSEQSHYPEKAYRRALCNRKHCSEMCGENDDAYKFWALFLCDEDFDKNELLKMVNYIPLKMRMIVYSKFVGNLKVVGTDAYNFYLRDVNDKNLGKVKKSKEGKDVFEQAAYVKKKLEEDKRLVIDIFKLCKKYKYKNEEHIFNIYKKLEKDYNVDKIVLHLIFNLITMPGASKDNVYSIIDYCFSTLQLCIFFENSEKISLEDETNNVFDSNTGKNNIDKNGSYNNLFEDESETQQKQHIKKETSKNQEDIFSKNKMRQIIDLVIEFEFETFFTMLDVAITSNLTFEEVILQAKKFSEVENNDTLIKVLGARANLKYYKPNETKPMNKVPERKEIAYFDFLIILNETIKAQENMKERYEEEIKKLKNKK</sequence>
<accession>A0A1W0E4Z5</accession>
<comment type="caution">
    <text evidence="2">The sequence shown here is derived from an EMBL/GenBank/DDBJ whole genome shotgun (WGS) entry which is preliminary data.</text>
</comment>
<gene>
    <name evidence="2" type="ORF">EHP00_1016</name>
</gene>
<keyword evidence="3" id="KW-1185">Reference proteome</keyword>
<dbReference type="EMBL" id="MNPJ01000020">
    <property type="protein sequence ID" value="OQS54310.1"/>
    <property type="molecule type" value="Genomic_DNA"/>
</dbReference>
<evidence type="ECO:0000313" key="3">
    <source>
        <dbReference type="Proteomes" id="UP000192758"/>
    </source>
</evidence>
<reference evidence="2 3" key="1">
    <citation type="journal article" date="2017" name="Environ. Microbiol.">
        <title>Decay of the glycolytic pathway and adaptation to intranuclear parasitism within Enterocytozoonidae microsporidia.</title>
        <authorList>
            <person name="Wiredu Boakye D."/>
            <person name="Jaroenlak P."/>
            <person name="Prachumwat A."/>
            <person name="Williams T.A."/>
            <person name="Bateman K.S."/>
            <person name="Itsathitphaisarn O."/>
            <person name="Sritunyalucksana K."/>
            <person name="Paszkiewicz K.H."/>
            <person name="Moore K.A."/>
            <person name="Stentiford G.D."/>
            <person name="Williams B.A."/>
        </authorList>
    </citation>
    <scope>NUCLEOTIDE SEQUENCE [LARGE SCALE GENOMIC DNA]</scope>
    <source>
        <strain evidence="2 3">TH1</strain>
    </source>
</reference>
<evidence type="ECO:0000313" key="2">
    <source>
        <dbReference type="EMBL" id="OQS54310.1"/>
    </source>
</evidence>
<dbReference type="Proteomes" id="UP000192758">
    <property type="component" value="Unassembled WGS sequence"/>
</dbReference>
<dbReference type="VEuPathDB" id="MicrosporidiaDB:EHP00_1016"/>
<feature type="coiled-coil region" evidence="1">
    <location>
        <begin position="351"/>
        <end position="378"/>
    </location>
</feature>
<name>A0A1W0E4Z5_9MICR</name>
<proteinExistence type="predicted"/>
<dbReference type="OrthoDB" id="2191863at2759"/>
<dbReference type="AlphaFoldDB" id="A0A1W0E4Z5"/>
<organism evidence="2 3">
    <name type="scientific">Ecytonucleospora hepatopenaei</name>
    <dbReference type="NCBI Taxonomy" id="646526"/>
    <lineage>
        <taxon>Eukaryota</taxon>
        <taxon>Fungi</taxon>
        <taxon>Fungi incertae sedis</taxon>
        <taxon>Microsporidia</taxon>
        <taxon>Enterocytozoonidae</taxon>
        <taxon>Ecytonucleospora</taxon>
    </lineage>
</organism>
<evidence type="ECO:0000256" key="1">
    <source>
        <dbReference type="SAM" id="Coils"/>
    </source>
</evidence>
<keyword evidence="1" id="KW-0175">Coiled coil</keyword>
<protein>
    <submittedName>
        <fullName evidence="2">Uncharacterized protein</fullName>
    </submittedName>
</protein>